<evidence type="ECO:0000259" key="2">
    <source>
        <dbReference type="SMART" id="SM00481"/>
    </source>
</evidence>
<dbReference type="RefSeq" id="WP_330392714.1">
    <property type="nucleotide sequence ID" value="NZ_FRAC01000045.1"/>
</dbReference>
<dbReference type="STRING" id="1121322.SAMN02745136_05475"/>
<dbReference type="InterPro" id="IPR016195">
    <property type="entry name" value="Pol/histidinol_Pase-like"/>
</dbReference>
<dbReference type="GO" id="GO:0004534">
    <property type="term" value="F:5'-3' RNA exonuclease activity"/>
    <property type="evidence" value="ECO:0007669"/>
    <property type="project" value="TreeGrafter"/>
</dbReference>
<evidence type="ECO:0000313" key="3">
    <source>
        <dbReference type="EMBL" id="SHL69074.1"/>
    </source>
</evidence>
<dbReference type="PANTHER" id="PTHR42924">
    <property type="entry name" value="EXONUCLEASE"/>
    <property type="match status" value="1"/>
</dbReference>
<organism evidence="3 4">
    <name type="scientific">Anaerocolumna jejuensis DSM 15929</name>
    <dbReference type="NCBI Taxonomy" id="1121322"/>
    <lineage>
        <taxon>Bacteria</taxon>
        <taxon>Bacillati</taxon>
        <taxon>Bacillota</taxon>
        <taxon>Clostridia</taxon>
        <taxon>Lachnospirales</taxon>
        <taxon>Lachnospiraceae</taxon>
        <taxon>Anaerocolumna</taxon>
    </lineage>
</organism>
<dbReference type="PANTHER" id="PTHR42924:SF3">
    <property type="entry name" value="POLYMERASE_HISTIDINOL PHOSPHATASE N-TERMINAL DOMAIN-CONTAINING PROTEIN"/>
    <property type="match status" value="1"/>
</dbReference>
<dbReference type="Proteomes" id="UP000184386">
    <property type="component" value="Unassembled WGS sequence"/>
</dbReference>
<dbReference type="EMBL" id="FRAC01000045">
    <property type="protein sequence ID" value="SHL69074.1"/>
    <property type="molecule type" value="Genomic_DNA"/>
</dbReference>
<dbReference type="InterPro" id="IPR003141">
    <property type="entry name" value="Pol/His_phosphatase_N"/>
</dbReference>
<dbReference type="SMART" id="SM00481">
    <property type="entry name" value="POLIIIAc"/>
    <property type="match status" value="1"/>
</dbReference>
<feature type="region of interest" description="Disordered" evidence="1">
    <location>
        <begin position="1"/>
        <end position="29"/>
    </location>
</feature>
<proteinExistence type="predicted"/>
<evidence type="ECO:0000313" key="4">
    <source>
        <dbReference type="Proteomes" id="UP000184386"/>
    </source>
</evidence>
<dbReference type="NCBIfam" id="NF038032">
    <property type="entry name" value="CehA_McbA_metalo"/>
    <property type="match status" value="1"/>
</dbReference>
<feature type="domain" description="Polymerase/histidinol phosphatase N-terminal" evidence="2">
    <location>
        <begin position="15"/>
        <end position="77"/>
    </location>
</feature>
<keyword evidence="4" id="KW-1185">Reference proteome</keyword>
<dbReference type="GO" id="GO:0035312">
    <property type="term" value="F:5'-3' DNA exonuclease activity"/>
    <property type="evidence" value="ECO:0007669"/>
    <property type="project" value="TreeGrafter"/>
</dbReference>
<evidence type="ECO:0000256" key="1">
    <source>
        <dbReference type="SAM" id="MobiDB-lite"/>
    </source>
</evidence>
<dbReference type="SUPFAM" id="SSF89550">
    <property type="entry name" value="PHP domain-like"/>
    <property type="match status" value="1"/>
</dbReference>
<accession>A0A1M7CP84</accession>
<protein>
    <recommendedName>
        <fullName evidence="2">Polymerase/histidinol phosphatase N-terminal domain-containing protein</fullName>
    </recommendedName>
</protein>
<dbReference type="InterPro" id="IPR052018">
    <property type="entry name" value="PHP_domain"/>
</dbReference>
<reference evidence="3 4" key="1">
    <citation type="submission" date="2016-11" db="EMBL/GenBank/DDBJ databases">
        <authorList>
            <person name="Jaros S."/>
            <person name="Januszkiewicz K."/>
            <person name="Wedrychowicz H."/>
        </authorList>
    </citation>
    <scope>NUCLEOTIDE SEQUENCE [LARGE SCALE GENOMIC DNA]</scope>
    <source>
        <strain evidence="3 4">DSM 15929</strain>
    </source>
</reference>
<dbReference type="Gene3D" id="3.20.20.140">
    <property type="entry name" value="Metal-dependent hydrolases"/>
    <property type="match status" value="1"/>
</dbReference>
<dbReference type="AlphaFoldDB" id="A0A1M7CP84"/>
<feature type="compositionally biased region" description="Polar residues" evidence="1">
    <location>
        <begin position="18"/>
        <end position="29"/>
    </location>
</feature>
<sequence length="327" mass="36752">MNVDGFSKSGNWHKGNLHSHTTNSDGNFTPQEAVKEFKKQGYSFLCISDHNLYTDYREKLGEEDFLILPGVEAAAVLFDANNICKKVHHMNGVLGSRAMQEKAEKHYKHREAVGPFVYYGKWDGAKAASDMAKELHSRGCFVTYNHPIWSRVDAEEFITEDFEILEIFNYNTQNESETGYDTTYWDVMLRKGRQVLADASDDNHNAGDFDDAFGGYIVVKAKALTHDDIVDAILSGNYYSSSGPEIYSWGIKDGKAYITCSASERINFIADGFVGAGTSFVAKSDNNLLQEAAFTLTGNENYIRAECRDLFGKKAWTNPIYIEHQGR</sequence>
<name>A0A1M7CP84_9FIRM</name>
<gene>
    <name evidence="3" type="ORF">SAMN02745136_05475</name>
</gene>